<dbReference type="GO" id="GO:0003857">
    <property type="term" value="F:(3S)-3-hydroxyacyl-CoA dehydrogenase (NAD+) activity"/>
    <property type="evidence" value="ECO:0007669"/>
    <property type="project" value="UniProtKB-EC"/>
</dbReference>
<dbReference type="PROSITE" id="PS00067">
    <property type="entry name" value="3HCDH"/>
    <property type="match status" value="1"/>
</dbReference>
<evidence type="ECO:0000259" key="4">
    <source>
        <dbReference type="Pfam" id="PF02737"/>
    </source>
</evidence>
<dbReference type="Pfam" id="PF00725">
    <property type="entry name" value="3HCDH"/>
    <property type="match status" value="1"/>
</dbReference>
<dbReference type="SUPFAM" id="SSF51735">
    <property type="entry name" value="NAD(P)-binding Rossmann-fold domains"/>
    <property type="match status" value="1"/>
</dbReference>
<dbReference type="Gene3D" id="3.40.50.720">
    <property type="entry name" value="NAD(P)-binding Rossmann-like Domain"/>
    <property type="match status" value="1"/>
</dbReference>
<protein>
    <submittedName>
        <fullName evidence="5">3-hydroxyacyl-CoA dehydrogenase</fullName>
        <ecNumber evidence="5">1.1.1.35</ecNumber>
    </submittedName>
</protein>
<dbReference type="InterPro" id="IPR008927">
    <property type="entry name" value="6-PGluconate_DH-like_C_sf"/>
</dbReference>
<keyword evidence="6" id="KW-1185">Reference proteome</keyword>
<dbReference type="EMBL" id="JAMYPJ010000003">
    <property type="protein sequence ID" value="MER8932076.1"/>
    <property type="molecule type" value="Genomic_DNA"/>
</dbReference>
<dbReference type="PANTHER" id="PTHR48075:SF1">
    <property type="entry name" value="LAMBDA-CRYSTALLIN HOMOLOG"/>
    <property type="match status" value="1"/>
</dbReference>
<dbReference type="NCBIfam" id="NF004783">
    <property type="entry name" value="PRK06129.1"/>
    <property type="match status" value="1"/>
</dbReference>
<dbReference type="Proteomes" id="UP001464387">
    <property type="component" value="Unassembled WGS sequence"/>
</dbReference>
<dbReference type="Pfam" id="PF02737">
    <property type="entry name" value="3HCDH_N"/>
    <property type="match status" value="1"/>
</dbReference>
<dbReference type="RefSeq" id="WP_287270518.1">
    <property type="nucleotide sequence ID" value="NZ_JAMYMY010000002.1"/>
</dbReference>
<dbReference type="InterPro" id="IPR006180">
    <property type="entry name" value="3-OHacyl-CoA_DH_CS"/>
</dbReference>
<dbReference type="InterPro" id="IPR013328">
    <property type="entry name" value="6PGD_dom2"/>
</dbReference>
<dbReference type="InterPro" id="IPR006176">
    <property type="entry name" value="3-OHacyl-CoA_DH_NAD-bd"/>
</dbReference>
<dbReference type="InterPro" id="IPR006108">
    <property type="entry name" value="3HC_DH_C"/>
</dbReference>
<evidence type="ECO:0000259" key="3">
    <source>
        <dbReference type="Pfam" id="PF00725"/>
    </source>
</evidence>
<organism evidence="5 6">
    <name type="scientific">Mesorhizobium opportunistum</name>
    <dbReference type="NCBI Taxonomy" id="593909"/>
    <lineage>
        <taxon>Bacteria</taxon>
        <taxon>Pseudomonadati</taxon>
        <taxon>Pseudomonadota</taxon>
        <taxon>Alphaproteobacteria</taxon>
        <taxon>Hyphomicrobiales</taxon>
        <taxon>Phyllobacteriaceae</taxon>
        <taxon>Mesorhizobium</taxon>
    </lineage>
</organism>
<evidence type="ECO:0000256" key="2">
    <source>
        <dbReference type="ARBA" id="ARBA00023002"/>
    </source>
</evidence>
<proteinExistence type="inferred from homology"/>
<comment type="similarity">
    <text evidence="1">Belongs to the 3-hydroxyacyl-CoA dehydrogenase family.</text>
</comment>
<comment type="caution">
    <text evidence="5">The sequence shown here is derived from an EMBL/GenBank/DDBJ whole genome shotgun (WGS) entry which is preliminary data.</text>
</comment>
<reference evidence="5 6" key="1">
    <citation type="journal article" date="2024" name="Proc. Natl. Acad. Sci. U.S.A.">
        <title>The evolutionary genomics of adaptation to stress in wild rhizobium bacteria.</title>
        <authorList>
            <person name="Kehlet-Delgado H."/>
            <person name="Montoya A.P."/>
            <person name="Jensen K.T."/>
            <person name="Wendlandt C.E."/>
            <person name="Dexheimer C."/>
            <person name="Roberts M."/>
            <person name="Torres Martinez L."/>
            <person name="Friesen M.L."/>
            <person name="Griffitts J.S."/>
            <person name="Porter S.S."/>
        </authorList>
    </citation>
    <scope>NUCLEOTIDE SEQUENCE [LARGE SCALE GENOMIC DNA]</scope>
    <source>
        <strain evidence="5 6">M0729</strain>
    </source>
</reference>
<dbReference type="InterPro" id="IPR036291">
    <property type="entry name" value="NAD(P)-bd_dom_sf"/>
</dbReference>
<evidence type="ECO:0000313" key="6">
    <source>
        <dbReference type="Proteomes" id="UP001464387"/>
    </source>
</evidence>
<feature type="domain" description="3-hydroxyacyl-CoA dehydrogenase C-terminal" evidence="3">
    <location>
        <begin position="186"/>
        <end position="251"/>
    </location>
</feature>
<accession>A0ABV1YA80</accession>
<sequence length="315" mass="34655">MAKVAIVGSGFIGRAWAISFARAGHDVRMWDQSPAATGGARDYIEGVLGDLSSNDLLRGQSVDTVLGRIAIAAELEEALAGAIHVQENTPENLDVKREVFSLIDSLAGPQTVIASSTSALLPSKFTDHLQGRHRCLVVHPINPPYLIPAAEVVPAPWTSVETLERTRAFLIDAGHAPLVMKRELDGFIMNRLQGALLEEAFRLVADGYASVEDVDIGIRDGLGLRWSFMGPFETIDLNAPGGVRDYVDRYQGIYSNIFPQMLRRVDWAGEVMATVEAERSKRLPRENLGGRQVWRDRRLMALAAHKKKSDQEFGQ</sequence>
<name>A0ABV1YA80_9HYPH</name>
<gene>
    <name evidence="5" type="ORF">NKI33_03725</name>
</gene>
<feature type="domain" description="3-hydroxyacyl-CoA dehydrogenase NAD binding" evidence="4">
    <location>
        <begin position="3"/>
        <end position="181"/>
    </location>
</feature>
<dbReference type="SUPFAM" id="SSF48179">
    <property type="entry name" value="6-phosphogluconate dehydrogenase C-terminal domain-like"/>
    <property type="match status" value="1"/>
</dbReference>
<evidence type="ECO:0000313" key="5">
    <source>
        <dbReference type="EMBL" id="MER8932076.1"/>
    </source>
</evidence>
<dbReference type="EC" id="1.1.1.35" evidence="5"/>
<dbReference type="Gene3D" id="1.10.1040.10">
    <property type="entry name" value="N-(1-d-carboxylethyl)-l-norvaline Dehydrogenase, domain 2"/>
    <property type="match status" value="1"/>
</dbReference>
<evidence type="ECO:0000256" key="1">
    <source>
        <dbReference type="ARBA" id="ARBA00009463"/>
    </source>
</evidence>
<keyword evidence="2 5" id="KW-0560">Oxidoreductase</keyword>
<dbReference type="PANTHER" id="PTHR48075">
    <property type="entry name" value="3-HYDROXYACYL-COA DEHYDROGENASE FAMILY PROTEIN"/>
    <property type="match status" value="1"/>
</dbReference>